<sequence length="141" mass="16272">MITFDIPVTPMGAVRMTGRGKFVNKNAQRYLAYKDFIKWEVKKQMKKEPFESGALHVDITFVMPIPKSWSKKKQQQSIRTLHTKKPDIDNLVKGVFDALNKIAWQDDNQVSELTACKKYGEKPGIEVQITRASEEWEKLSV</sequence>
<comment type="caution">
    <text evidence="1">The sequence shown here is derived from an EMBL/GenBank/DDBJ whole genome shotgun (WGS) entry which is preliminary data.</text>
</comment>
<evidence type="ECO:0000313" key="2">
    <source>
        <dbReference type="Proteomes" id="UP001211894"/>
    </source>
</evidence>
<dbReference type="Pfam" id="PF05866">
    <property type="entry name" value="RusA"/>
    <property type="match status" value="1"/>
</dbReference>
<gene>
    <name evidence="1" type="ORF">PJ311_18335</name>
</gene>
<organism evidence="1 2">
    <name type="scientific">Bacillus changyiensis</name>
    <dbReference type="NCBI Taxonomy" id="3004103"/>
    <lineage>
        <taxon>Bacteria</taxon>
        <taxon>Bacillati</taxon>
        <taxon>Bacillota</taxon>
        <taxon>Bacilli</taxon>
        <taxon>Bacillales</taxon>
        <taxon>Bacillaceae</taxon>
        <taxon>Bacillus</taxon>
    </lineage>
</organism>
<keyword evidence="2" id="KW-1185">Reference proteome</keyword>
<dbReference type="RefSeq" id="WP_271342312.1">
    <property type="nucleotide sequence ID" value="NZ_JAQKAB010000019.1"/>
</dbReference>
<dbReference type="InterPro" id="IPR008822">
    <property type="entry name" value="Endonuclease_RusA-like"/>
</dbReference>
<evidence type="ECO:0000313" key="1">
    <source>
        <dbReference type="EMBL" id="MDA7028500.1"/>
    </source>
</evidence>
<dbReference type="Proteomes" id="UP001211894">
    <property type="component" value="Unassembled WGS sequence"/>
</dbReference>
<dbReference type="SUPFAM" id="SSF103084">
    <property type="entry name" value="Holliday junction resolvase RusA"/>
    <property type="match status" value="1"/>
</dbReference>
<name>A0ABT4X882_9BACI</name>
<proteinExistence type="predicted"/>
<accession>A0ABT4X882</accession>
<dbReference type="EMBL" id="JAQKAB010000019">
    <property type="protein sequence ID" value="MDA7028500.1"/>
    <property type="molecule type" value="Genomic_DNA"/>
</dbReference>
<dbReference type="Gene3D" id="3.30.1330.70">
    <property type="entry name" value="Holliday junction resolvase RusA"/>
    <property type="match status" value="1"/>
</dbReference>
<reference evidence="1 2" key="1">
    <citation type="submission" date="2023-01" db="EMBL/GenBank/DDBJ databases">
        <title>Bacillus changyiensis sp. nov., isolated from a coastal deposit.</title>
        <authorList>
            <person name="Xiao G."/>
            <person name="Lai Q."/>
            <person name="Hu Z."/>
            <person name="Shao Z."/>
        </authorList>
    </citation>
    <scope>NUCLEOTIDE SEQUENCE [LARGE SCALE GENOMIC DNA]</scope>
    <source>
        <strain evidence="1 2">CLL-7-23</strain>
    </source>
</reference>
<dbReference type="InterPro" id="IPR036614">
    <property type="entry name" value="RusA-like_sf"/>
</dbReference>
<protein>
    <submittedName>
        <fullName evidence="1">RusA family crossover junction endodeoxyribonuclease</fullName>
    </submittedName>
</protein>